<dbReference type="RefSeq" id="WP_011648332.1">
    <property type="nucleotide sequence ID" value="NZ_ARYI01000010.1"/>
</dbReference>
<accession>A0A059FMV3</accession>
<name>A0A059FMV3_9PROT</name>
<evidence type="ECO:0000256" key="5">
    <source>
        <dbReference type="ARBA" id="ARBA00023163"/>
    </source>
</evidence>
<sequence>MPKLTAATPPLPPPLSEHICRTIYATNLAIQRVHKVVLDELGITYLQYLVLNLLWDRDNQSVSELSGQLELEPSTLTPLLKRLEAAGHLTRLRNPQDERQVLISLTDQGRAMQLQAGCVGTNLVEKAGMSVDDLRQLNASIRALHDRLTDPGAEGEG</sequence>
<dbReference type="AlphaFoldDB" id="A0A059FMV3"/>
<dbReference type="Gene3D" id="1.10.10.10">
    <property type="entry name" value="Winged helix-like DNA-binding domain superfamily/Winged helix DNA-binding domain"/>
    <property type="match status" value="1"/>
</dbReference>
<dbReference type="GO" id="GO:0003700">
    <property type="term" value="F:DNA-binding transcription factor activity"/>
    <property type="evidence" value="ECO:0007669"/>
    <property type="project" value="InterPro"/>
</dbReference>
<dbReference type="Pfam" id="PF22381">
    <property type="entry name" value="Staph_reg_Sar_Rot"/>
    <property type="match status" value="1"/>
</dbReference>
<dbReference type="GO" id="GO:0005737">
    <property type="term" value="C:cytoplasm"/>
    <property type="evidence" value="ECO:0007669"/>
    <property type="project" value="UniProtKB-SubCell"/>
</dbReference>
<evidence type="ECO:0000313" key="7">
    <source>
        <dbReference type="EMBL" id="KCZ91964.1"/>
    </source>
</evidence>
<evidence type="ECO:0000259" key="6">
    <source>
        <dbReference type="PROSITE" id="PS50995"/>
    </source>
</evidence>
<dbReference type="PROSITE" id="PS50995">
    <property type="entry name" value="HTH_MARR_2"/>
    <property type="match status" value="1"/>
</dbReference>
<keyword evidence="8" id="KW-1185">Reference proteome</keyword>
<dbReference type="PANTHER" id="PTHR33164">
    <property type="entry name" value="TRANSCRIPTIONAL REGULATOR, MARR FAMILY"/>
    <property type="match status" value="1"/>
</dbReference>
<dbReference type="InterPro" id="IPR039422">
    <property type="entry name" value="MarR/SlyA-like"/>
</dbReference>
<dbReference type="GO" id="GO:0006950">
    <property type="term" value="P:response to stress"/>
    <property type="evidence" value="ECO:0007669"/>
    <property type="project" value="TreeGrafter"/>
</dbReference>
<dbReference type="InterPro" id="IPR000835">
    <property type="entry name" value="HTH_MarR-typ"/>
</dbReference>
<dbReference type="OrthoDB" id="9806864at2"/>
<evidence type="ECO:0000256" key="3">
    <source>
        <dbReference type="ARBA" id="ARBA00023015"/>
    </source>
</evidence>
<proteinExistence type="predicted"/>
<dbReference type="InterPro" id="IPR036390">
    <property type="entry name" value="WH_DNA-bd_sf"/>
</dbReference>
<keyword evidence="3" id="KW-0805">Transcription regulation</keyword>
<dbReference type="PATRIC" id="fig|1280951.3.peg.2430"/>
<evidence type="ECO:0000256" key="1">
    <source>
        <dbReference type="ARBA" id="ARBA00004496"/>
    </source>
</evidence>
<dbReference type="PRINTS" id="PR00598">
    <property type="entry name" value="HTHMARR"/>
</dbReference>
<gene>
    <name evidence="7" type="ORF">HHI_12064</name>
</gene>
<dbReference type="GO" id="GO:0003677">
    <property type="term" value="F:DNA binding"/>
    <property type="evidence" value="ECO:0007669"/>
    <property type="project" value="UniProtKB-KW"/>
</dbReference>
<comment type="caution">
    <text evidence="7">The sequence shown here is derived from an EMBL/GenBank/DDBJ whole genome shotgun (WGS) entry which is preliminary data.</text>
</comment>
<dbReference type="InterPro" id="IPR036388">
    <property type="entry name" value="WH-like_DNA-bd_sf"/>
</dbReference>
<dbReference type="SUPFAM" id="SSF46785">
    <property type="entry name" value="Winged helix' DNA-binding domain"/>
    <property type="match status" value="1"/>
</dbReference>
<dbReference type="EMBL" id="ARYI01000010">
    <property type="protein sequence ID" value="KCZ91964.1"/>
    <property type="molecule type" value="Genomic_DNA"/>
</dbReference>
<evidence type="ECO:0000313" key="8">
    <source>
        <dbReference type="Proteomes" id="UP000025061"/>
    </source>
</evidence>
<comment type="subcellular location">
    <subcellularLocation>
        <location evidence="1">Cytoplasm</location>
    </subcellularLocation>
</comment>
<evidence type="ECO:0000256" key="2">
    <source>
        <dbReference type="ARBA" id="ARBA00022490"/>
    </source>
</evidence>
<reference evidence="7 8" key="1">
    <citation type="submission" date="2013-04" db="EMBL/GenBank/DDBJ databases">
        <title>Hyphomonas hirschiana VP5 Genome Sequencing.</title>
        <authorList>
            <person name="Lai Q."/>
            <person name="Shao Z."/>
        </authorList>
    </citation>
    <scope>NUCLEOTIDE SEQUENCE [LARGE SCALE GENOMIC DNA]</scope>
    <source>
        <strain evidence="7 8">VP5</strain>
    </source>
</reference>
<protein>
    <submittedName>
        <fullName evidence="7">MarR family transcriptional regulator</fullName>
    </submittedName>
</protein>
<dbReference type="Proteomes" id="UP000025061">
    <property type="component" value="Unassembled WGS sequence"/>
</dbReference>
<dbReference type="InterPro" id="IPR055166">
    <property type="entry name" value="Transc_reg_Sar_Rot_HTH"/>
</dbReference>
<dbReference type="SMART" id="SM00347">
    <property type="entry name" value="HTH_MARR"/>
    <property type="match status" value="1"/>
</dbReference>
<feature type="domain" description="HTH marR-type" evidence="6">
    <location>
        <begin position="16"/>
        <end position="146"/>
    </location>
</feature>
<organism evidence="7 8">
    <name type="scientific">Hyphomonas hirschiana VP5</name>
    <dbReference type="NCBI Taxonomy" id="1280951"/>
    <lineage>
        <taxon>Bacteria</taxon>
        <taxon>Pseudomonadati</taxon>
        <taxon>Pseudomonadota</taxon>
        <taxon>Alphaproteobacteria</taxon>
        <taxon>Hyphomonadales</taxon>
        <taxon>Hyphomonadaceae</taxon>
        <taxon>Hyphomonas</taxon>
    </lineage>
</organism>
<keyword evidence="5" id="KW-0804">Transcription</keyword>
<keyword evidence="2" id="KW-0963">Cytoplasm</keyword>
<evidence type="ECO:0000256" key="4">
    <source>
        <dbReference type="ARBA" id="ARBA00023125"/>
    </source>
</evidence>
<dbReference type="PANTHER" id="PTHR33164:SF5">
    <property type="entry name" value="ORGANIC HYDROPEROXIDE RESISTANCE TRANSCRIPTIONAL REGULATOR"/>
    <property type="match status" value="1"/>
</dbReference>
<keyword evidence="4" id="KW-0238">DNA-binding</keyword>